<proteinExistence type="predicted"/>
<accession>A0A8S5QHX6</accession>
<reference evidence="1" key="1">
    <citation type="journal article" date="2021" name="Proc. Natl. Acad. Sci. U.S.A.">
        <title>A Catalog of Tens of Thousands of Viruses from Human Metagenomes Reveals Hidden Associations with Chronic Diseases.</title>
        <authorList>
            <person name="Tisza M.J."/>
            <person name="Buck C.B."/>
        </authorList>
    </citation>
    <scope>NUCLEOTIDE SEQUENCE</scope>
    <source>
        <strain evidence="1">CteHV32</strain>
    </source>
</reference>
<dbReference type="EMBL" id="BK015653">
    <property type="protein sequence ID" value="DAE18381.1"/>
    <property type="molecule type" value="Genomic_DNA"/>
</dbReference>
<evidence type="ECO:0000313" key="1">
    <source>
        <dbReference type="EMBL" id="DAE18381.1"/>
    </source>
</evidence>
<protein>
    <submittedName>
        <fullName evidence="1">Uncharacterized protein</fullName>
    </submittedName>
</protein>
<sequence>MYSYNASICACCITIYMENRDFSNRFNILNIISGCSW</sequence>
<organism evidence="1">
    <name type="scientific">Siphoviridae sp. cteHV32</name>
    <dbReference type="NCBI Taxonomy" id="2825588"/>
    <lineage>
        <taxon>Viruses</taxon>
        <taxon>Duplodnaviria</taxon>
        <taxon>Heunggongvirae</taxon>
        <taxon>Uroviricota</taxon>
        <taxon>Caudoviricetes</taxon>
    </lineage>
</organism>
<name>A0A8S5QHX6_9CAUD</name>